<evidence type="ECO:0000256" key="11">
    <source>
        <dbReference type="ARBA" id="ARBA00023242"/>
    </source>
</evidence>
<dbReference type="GO" id="GO:0000333">
    <property type="term" value="C:telomerase catalytic core complex"/>
    <property type="evidence" value="ECO:0007669"/>
    <property type="project" value="TreeGrafter"/>
</dbReference>
<dbReference type="InterPro" id="IPR000477">
    <property type="entry name" value="RT_dom"/>
</dbReference>
<dbReference type="EMBL" id="JAEPRE010000350">
    <property type="protein sequence ID" value="KAG2228838.1"/>
    <property type="molecule type" value="Genomic_DNA"/>
</dbReference>
<comment type="subcellular location">
    <subcellularLocation>
        <location evidence="13">Nucleus</location>
    </subcellularLocation>
    <subcellularLocation>
        <location evidence="13">Chromosome</location>
        <location evidence="13">Telomere</location>
    </subcellularLocation>
</comment>
<feature type="domain" description="Reverse transcriptase" evidence="14">
    <location>
        <begin position="478"/>
        <end position="712"/>
    </location>
</feature>
<gene>
    <name evidence="15" type="ORF">INT48_007824</name>
</gene>
<reference evidence="15" key="1">
    <citation type="submission" date="2021-01" db="EMBL/GenBank/DDBJ databases">
        <title>Metabolic potential, ecology and presence of endohyphal bacteria is reflected in genomic diversity of Mucoromycotina.</title>
        <authorList>
            <person name="Muszewska A."/>
            <person name="Okrasinska A."/>
            <person name="Steczkiewicz K."/>
            <person name="Drgas O."/>
            <person name="Orlowska M."/>
            <person name="Perlinska-Lenart U."/>
            <person name="Aleksandrzak-Piekarczyk T."/>
            <person name="Szatraj K."/>
            <person name="Zielenkiewicz U."/>
            <person name="Pilsyk S."/>
            <person name="Malc E."/>
            <person name="Mieczkowski P."/>
            <person name="Kruszewska J.S."/>
            <person name="Biernat P."/>
            <person name="Pawlowska J."/>
        </authorList>
    </citation>
    <scope>NUCLEOTIDE SEQUENCE</scope>
    <source>
        <strain evidence="15">WA0000018081</strain>
    </source>
</reference>
<keyword evidence="8 13" id="KW-0460">Magnesium</keyword>
<evidence type="ECO:0000256" key="13">
    <source>
        <dbReference type="RuleBase" id="RU365061"/>
    </source>
</evidence>
<name>A0A8H7SIR0_9FUNG</name>
<dbReference type="Gene3D" id="1.10.132.70">
    <property type="match status" value="2"/>
</dbReference>
<keyword evidence="7 13" id="KW-0479">Metal-binding</keyword>
<dbReference type="AlphaFoldDB" id="A0A8H7SIR0"/>
<protein>
    <recommendedName>
        <fullName evidence="3 13">Telomerase reverse transcriptase</fullName>
        <ecNumber evidence="2 13">2.7.7.49</ecNumber>
    </recommendedName>
    <alternativeName>
        <fullName evidence="13">Telomerase catalytic subunit</fullName>
    </alternativeName>
</protein>
<comment type="similarity">
    <text evidence="1 13">Belongs to the reverse transcriptase family. Telomerase subfamily.</text>
</comment>
<dbReference type="GO" id="GO:0000781">
    <property type="term" value="C:chromosome, telomeric region"/>
    <property type="evidence" value="ECO:0007669"/>
    <property type="project" value="UniProtKB-SubCell"/>
</dbReference>
<evidence type="ECO:0000256" key="10">
    <source>
        <dbReference type="ARBA" id="ARBA00022918"/>
    </source>
</evidence>
<evidence type="ECO:0000313" key="15">
    <source>
        <dbReference type="EMBL" id="KAG2228838.1"/>
    </source>
</evidence>
<keyword evidence="6 13" id="KW-0548">Nucleotidyltransferase</keyword>
<dbReference type="GO" id="GO:0042162">
    <property type="term" value="F:telomeric DNA binding"/>
    <property type="evidence" value="ECO:0007669"/>
    <property type="project" value="TreeGrafter"/>
</dbReference>
<keyword evidence="5 13" id="KW-0808">Transferase</keyword>
<evidence type="ECO:0000256" key="4">
    <source>
        <dbReference type="ARBA" id="ARBA00022454"/>
    </source>
</evidence>
<dbReference type="InterPro" id="IPR021891">
    <property type="entry name" value="Telomerase_RBD"/>
</dbReference>
<evidence type="ECO:0000256" key="3">
    <source>
        <dbReference type="ARBA" id="ARBA00016182"/>
    </source>
</evidence>
<comment type="caution">
    <text evidence="15">The sequence shown here is derived from an EMBL/GenBank/DDBJ whole genome shotgun (WGS) entry which is preliminary data.</text>
</comment>
<keyword evidence="9 13" id="KW-0779">Telomere</keyword>
<evidence type="ECO:0000256" key="9">
    <source>
        <dbReference type="ARBA" id="ARBA00022895"/>
    </source>
</evidence>
<evidence type="ECO:0000259" key="14">
    <source>
        <dbReference type="PROSITE" id="PS50878"/>
    </source>
</evidence>
<dbReference type="GO" id="GO:0003720">
    <property type="term" value="F:telomerase activity"/>
    <property type="evidence" value="ECO:0007669"/>
    <property type="project" value="InterPro"/>
</dbReference>
<evidence type="ECO:0000256" key="2">
    <source>
        <dbReference type="ARBA" id="ARBA00012493"/>
    </source>
</evidence>
<dbReference type="Gene3D" id="1.10.357.90">
    <property type="match status" value="1"/>
</dbReference>
<keyword evidence="10 13" id="KW-0695">RNA-directed DNA polymerase</keyword>
<dbReference type="GO" id="GO:0007004">
    <property type="term" value="P:telomere maintenance via telomerase"/>
    <property type="evidence" value="ECO:0007669"/>
    <property type="project" value="TreeGrafter"/>
</dbReference>
<organism evidence="15 16">
    <name type="scientific">Thamnidium elegans</name>
    <dbReference type="NCBI Taxonomy" id="101142"/>
    <lineage>
        <taxon>Eukaryota</taxon>
        <taxon>Fungi</taxon>
        <taxon>Fungi incertae sedis</taxon>
        <taxon>Mucoromycota</taxon>
        <taxon>Mucoromycotina</taxon>
        <taxon>Mucoromycetes</taxon>
        <taxon>Mucorales</taxon>
        <taxon>Mucorineae</taxon>
        <taxon>Mucoraceae</taxon>
        <taxon>Thamnidium</taxon>
    </lineage>
</organism>
<dbReference type="PANTHER" id="PTHR12066:SF0">
    <property type="entry name" value="TELOMERASE REVERSE TRANSCRIPTASE"/>
    <property type="match status" value="1"/>
</dbReference>
<evidence type="ECO:0000256" key="1">
    <source>
        <dbReference type="ARBA" id="ARBA00008001"/>
    </source>
</evidence>
<proteinExistence type="inferred from homology"/>
<evidence type="ECO:0000256" key="8">
    <source>
        <dbReference type="ARBA" id="ARBA00022842"/>
    </source>
</evidence>
<accession>A0A8H7SIR0</accession>
<dbReference type="GO" id="GO:0070034">
    <property type="term" value="F:telomerase RNA binding"/>
    <property type="evidence" value="ECO:0007669"/>
    <property type="project" value="TreeGrafter"/>
</dbReference>
<keyword evidence="4 13" id="KW-0158">Chromosome</keyword>
<comment type="catalytic activity">
    <reaction evidence="12 13">
        <text>DNA(n) + a 2'-deoxyribonucleoside 5'-triphosphate = DNA(n+1) + diphosphate</text>
        <dbReference type="Rhea" id="RHEA:22508"/>
        <dbReference type="Rhea" id="RHEA-COMP:17339"/>
        <dbReference type="Rhea" id="RHEA-COMP:17340"/>
        <dbReference type="ChEBI" id="CHEBI:33019"/>
        <dbReference type="ChEBI" id="CHEBI:61560"/>
        <dbReference type="ChEBI" id="CHEBI:173112"/>
        <dbReference type="EC" id="2.7.7.49"/>
    </reaction>
</comment>
<evidence type="ECO:0000313" key="16">
    <source>
        <dbReference type="Proteomes" id="UP000613177"/>
    </source>
</evidence>
<dbReference type="SMART" id="SM00975">
    <property type="entry name" value="Telomerase_RBD"/>
    <property type="match status" value="1"/>
</dbReference>
<comment type="function">
    <text evidence="13">Telomerase is a ribonucleoprotein enzyme essential for the replication of chromosome termini in most eukaryotes. It elongates telomeres. It is a reverse transcriptase that adds simple sequence repeats to chromosome ends by copying a template sequence within the RNA component of the enzyme.</text>
</comment>
<dbReference type="InterPro" id="IPR003545">
    <property type="entry name" value="Telomerase_RT"/>
</dbReference>
<dbReference type="Pfam" id="PF12009">
    <property type="entry name" value="Telomerase_RBD"/>
    <property type="match status" value="1"/>
</dbReference>
<evidence type="ECO:0000256" key="7">
    <source>
        <dbReference type="ARBA" id="ARBA00022723"/>
    </source>
</evidence>
<dbReference type="EC" id="2.7.7.49" evidence="2 13"/>
<dbReference type="Proteomes" id="UP000613177">
    <property type="component" value="Unassembled WGS sequence"/>
</dbReference>
<dbReference type="GO" id="GO:0046872">
    <property type="term" value="F:metal ion binding"/>
    <property type="evidence" value="ECO:0007669"/>
    <property type="project" value="UniProtKB-KW"/>
</dbReference>
<evidence type="ECO:0000256" key="12">
    <source>
        <dbReference type="ARBA" id="ARBA00048173"/>
    </source>
</evidence>
<sequence>MCQVPDYFYRLFKSVRTLEDYLGKSIDQCKTADQITLLQTLLIIKSNRDCDNFSRWQKFIANKKPPLPCIEPKRFPELSNVLDSLVFYMKKDWKVNNALSSGIDIISPFNVEVLSHKIENTVLNQMKDSEAWNSILSCLGEELFCKLLLDYIILQKLPNNTFYQVSGQLISTNLRLSKSTKQPKKEPKQIVQYKSAFLHDIKSNKSSLSEYLNKLISTKKRQRDKTTKTPRRVRKKLKMTKEKVCQTERTKNIDTIERSKMFFVDSIMNSKTNKPLMALPRSHMFHPNQETGIRYAVSCTSIIFSKDFENERKGKAFLKRFEQIPYLIEHIHKRHSKTSCIDILNKTCPTKTAAINIVDAASTYKEIVRFVTAQLKKVFPISFWGSKRNFEVIKECQWLEPPSKTDVFVPSDFKRRQQVLYQMLNWLFRSYIIPVVKSMFYVTESAKNPNRLLYFRQDIWNKLSRDAIPSLMEKNYVLVDKSSFKDAKIGSATVRLLPKDTGFRAITDMTSPNETLRPVFNVLKFEKERNPELMGTDIQNCFDTIDQEKLIGILKDILKSKDGYVKTKVSVIRPFGNTLVKEDFGFSTPSGQMVYIYDQVKQLKKIHFGSIIVDQNDYSVDSLEKIIALTEESISMNTVKFEQDKLSFTKNDPTGILFTYVDDFLYITKSCDYAKWFLNVMIYETKKYGLKVNKSKCVSNVDQDMNDIGQPNDIKSSVKTSFVQNPGNKLYTDCIMSIKSQYSDILFNSKFNSPNAISRNLYNNFYVAALRMETQATALSKGVIKSSNDDFLFQTIMRVGNSIKTLTPDGFSFDKMLRLLFQAFLDAFSKKHSRYAKLSYCLNHIIEEYKKAI</sequence>
<keyword evidence="16" id="KW-1185">Reference proteome</keyword>
<dbReference type="InterPro" id="IPR049915">
    <property type="entry name" value="TERT_TEN"/>
</dbReference>
<keyword evidence="11 13" id="KW-0539">Nucleus</keyword>
<dbReference type="PANTHER" id="PTHR12066">
    <property type="entry name" value="TELOMERASE REVERSE TRANSCRIPTASE"/>
    <property type="match status" value="1"/>
</dbReference>
<dbReference type="PROSITE" id="PS50878">
    <property type="entry name" value="RT_POL"/>
    <property type="match status" value="1"/>
</dbReference>
<evidence type="ECO:0000256" key="5">
    <source>
        <dbReference type="ARBA" id="ARBA00022679"/>
    </source>
</evidence>
<evidence type="ECO:0000256" key="6">
    <source>
        <dbReference type="ARBA" id="ARBA00022695"/>
    </source>
</evidence>
<dbReference type="Pfam" id="PF11474">
    <property type="entry name" value="TEN_TERT"/>
    <property type="match status" value="1"/>
</dbReference>